<name>A0ABP8ZCP5_9MICO</name>
<evidence type="ECO:0000313" key="4">
    <source>
        <dbReference type="Proteomes" id="UP001500121"/>
    </source>
</evidence>
<dbReference type="RefSeq" id="WP_345481875.1">
    <property type="nucleotide sequence ID" value="NZ_BAABLP010000006.1"/>
</dbReference>
<accession>A0ABP8ZCP5</accession>
<proteinExistence type="predicted"/>
<dbReference type="EMBL" id="BAABLP010000006">
    <property type="protein sequence ID" value="GAA4753179.1"/>
    <property type="molecule type" value="Genomic_DNA"/>
</dbReference>
<feature type="domain" description="DUF4874" evidence="2">
    <location>
        <begin position="49"/>
        <end position="201"/>
    </location>
</feature>
<evidence type="ECO:0000259" key="1">
    <source>
        <dbReference type="Pfam" id="PF16116"/>
    </source>
</evidence>
<dbReference type="Pfam" id="PF16173">
    <property type="entry name" value="DUF4874"/>
    <property type="match status" value="1"/>
</dbReference>
<comment type="caution">
    <text evidence="3">The sequence shown here is derived from an EMBL/GenBank/DDBJ whole genome shotgun (WGS) entry which is preliminary data.</text>
</comment>
<gene>
    <name evidence="3" type="ORF">GCM10025783_27600</name>
</gene>
<dbReference type="Pfam" id="PF16116">
    <property type="entry name" value="DUF4832"/>
    <property type="match status" value="1"/>
</dbReference>
<evidence type="ECO:0000259" key="2">
    <source>
        <dbReference type="Pfam" id="PF16173"/>
    </source>
</evidence>
<keyword evidence="4" id="KW-1185">Reference proteome</keyword>
<protein>
    <recommendedName>
        <fullName evidence="5">DUF4832 domain-containing protein</fullName>
    </recommendedName>
</protein>
<evidence type="ECO:0000313" key="3">
    <source>
        <dbReference type="EMBL" id="GAA4753179.1"/>
    </source>
</evidence>
<dbReference type="Proteomes" id="UP001500121">
    <property type="component" value="Unassembled WGS sequence"/>
</dbReference>
<dbReference type="InterPro" id="IPR032379">
    <property type="entry name" value="DUF4874"/>
</dbReference>
<organism evidence="3 4">
    <name type="scientific">Amnibacterium soli</name>
    <dbReference type="NCBI Taxonomy" id="1282736"/>
    <lineage>
        <taxon>Bacteria</taxon>
        <taxon>Bacillati</taxon>
        <taxon>Actinomycetota</taxon>
        <taxon>Actinomycetes</taxon>
        <taxon>Micrococcales</taxon>
        <taxon>Microbacteriaceae</taxon>
        <taxon>Amnibacterium</taxon>
    </lineage>
</organism>
<feature type="domain" description="DUF4832" evidence="1">
    <location>
        <begin position="224"/>
        <end position="430"/>
    </location>
</feature>
<evidence type="ECO:0008006" key="5">
    <source>
        <dbReference type="Google" id="ProtNLM"/>
    </source>
</evidence>
<reference evidence="4" key="1">
    <citation type="journal article" date="2019" name="Int. J. Syst. Evol. Microbiol.">
        <title>The Global Catalogue of Microorganisms (GCM) 10K type strain sequencing project: providing services to taxonomists for standard genome sequencing and annotation.</title>
        <authorList>
            <consortium name="The Broad Institute Genomics Platform"/>
            <consortium name="The Broad Institute Genome Sequencing Center for Infectious Disease"/>
            <person name="Wu L."/>
            <person name="Ma J."/>
        </authorList>
    </citation>
    <scope>NUCLEOTIDE SEQUENCE [LARGE SCALE GENOMIC DNA]</scope>
    <source>
        <strain evidence="4">JCM 19015</strain>
    </source>
</reference>
<sequence>MPTTRRARRTAIVLVAVAALVALAFGVASAVPRSMQTRDLRTSDADFPNPERGWFDNVDLLDPGSISSAEHDGITTVHSYLRLDAYRDSRLPASFLRSLNTGFGALRTAHLKVVLRIAYNFDGAGPDAPLDRVQEHAAQLKPVLARNADVVFAFEAGFIGAWGEWHDSTNGLDTTGAKAAVLDAVLTAFPRSRDVALRYPADIRALLPQQVTADTAYDGSPAARIGNHEDCFLSSVPDDRGTWGQAGGSVEADKALVASLGRYTVVGGETCGVSDRTTCPTALGELARLHFSYLNRQFDTAALDRLKQGGCSDEIGRRLGYRLAVTHLGWTEDVQPGGGLGLELEVRNFGFAHVVNARPVYVVLTKGAHSVALPLKTDIRTWAPGTTTKIEEDLRLPASVTPGSWALHLWMPDAASDLRSVPAYAIRLANEGAWEAGSGRNVLSARVQVG</sequence>
<dbReference type="InterPro" id="IPR032267">
    <property type="entry name" value="DUF4832"/>
</dbReference>